<feature type="transmembrane region" description="Helical" evidence="6">
    <location>
        <begin position="103"/>
        <end position="121"/>
    </location>
</feature>
<dbReference type="Gene3D" id="1.20.1250.20">
    <property type="entry name" value="MFS general substrate transporter like domains"/>
    <property type="match status" value="2"/>
</dbReference>
<evidence type="ECO:0000256" key="1">
    <source>
        <dbReference type="ARBA" id="ARBA00004141"/>
    </source>
</evidence>
<organism evidence="7">
    <name type="scientific">Candidatus Kentrum sp. MB</name>
    <dbReference type="NCBI Taxonomy" id="2138164"/>
    <lineage>
        <taxon>Bacteria</taxon>
        <taxon>Pseudomonadati</taxon>
        <taxon>Pseudomonadota</taxon>
        <taxon>Gammaproteobacteria</taxon>
        <taxon>Candidatus Kentrum</taxon>
    </lineage>
</organism>
<feature type="transmembrane region" description="Helical" evidence="6">
    <location>
        <begin position="402"/>
        <end position="421"/>
    </location>
</feature>
<reference evidence="7" key="1">
    <citation type="submission" date="2019-02" db="EMBL/GenBank/DDBJ databases">
        <authorList>
            <person name="Gruber-Vodicka R. H."/>
            <person name="Seah K. B. B."/>
        </authorList>
    </citation>
    <scope>NUCLEOTIDE SEQUENCE</scope>
    <source>
        <strain evidence="7">BECK_BZ197</strain>
        <strain evidence="9">BECK_BZ198</strain>
        <strain evidence="8">BECK_BZ199</strain>
    </source>
</reference>
<evidence type="ECO:0000256" key="2">
    <source>
        <dbReference type="ARBA" id="ARBA00022448"/>
    </source>
</evidence>
<keyword evidence="5 6" id="KW-0472">Membrane</keyword>
<dbReference type="InterPro" id="IPR004752">
    <property type="entry name" value="AmpG_permease/AT-1"/>
</dbReference>
<dbReference type="PANTHER" id="PTHR12778">
    <property type="entry name" value="SOLUTE CARRIER FAMILY 33 ACETYL-COA TRANSPORTER -RELATED"/>
    <property type="match status" value="1"/>
</dbReference>
<feature type="transmembrane region" description="Helical" evidence="6">
    <location>
        <begin position="465"/>
        <end position="484"/>
    </location>
</feature>
<dbReference type="AlphaFoldDB" id="A0A450X3L6"/>
<feature type="transmembrane region" description="Helical" evidence="6">
    <location>
        <begin position="31"/>
        <end position="56"/>
    </location>
</feature>
<proteinExistence type="predicted"/>
<feature type="transmembrane region" description="Helical" evidence="6">
    <location>
        <begin position="281"/>
        <end position="308"/>
    </location>
</feature>
<protein>
    <submittedName>
        <fullName evidence="7">MFS transporter, PAT family, beta-lactamase induction signal transducer AmpG</fullName>
    </submittedName>
</protein>
<feature type="transmembrane region" description="Helical" evidence="6">
    <location>
        <begin position="133"/>
        <end position="152"/>
    </location>
</feature>
<evidence type="ECO:0000256" key="4">
    <source>
        <dbReference type="ARBA" id="ARBA00022989"/>
    </source>
</evidence>
<dbReference type="EMBL" id="CAADFQ010000001">
    <property type="protein sequence ID" value="VFK26787.1"/>
    <property type="molecule type" value="Genomic_DNA"/>
</dbReference>
<dbReference type="GO" id="GO:0035348">
    <property type="term" value="P:acetyl-CoA transmembrane transport"/>
    <property type="evidence" value="ECO:0007669"/>
    <property type="project" value="InterPro"/>
</dbReference>
<sequence>MLPEKITPAPKASHNRKPRFSELRTYVQPRVITMLFLGFSSGMPLLLIFSSLSLWLREAEVERATVTYFSWAALAYSFKFIWAPVIDKLPLPWLTRHLGRRRGWLLLSQLGVVTAIVWMAYTDPSLSLVEMALAAALLGFSGATQDVVVDAYRIESADRSLQAYMAATYIAGYRVGMLVAGAGALKLATWFGEGGGYHYAAWRDAYLCMALSMGVGIATTLAIREPNRESSPSRYLARLRDYLRFLLLFLLVVGSFVATFWGSGIVLPMVFPILATQDAPFLYGLIAGSLQLALGVFGAWGMAWLAMLQGIAPREMVRETYLEPVLDFFGRYGRAALLILALIGLYRVSDILLSVISNVFYADVGFDKDQIANVSKTFGLFMTILGGLLGGMLAHRYGVMPILFLGALLACATNLLFVLLTHTGPDVTMLIVVIAADNLSGGLASAAFVAYLSGLTRISFTASQYAIFTSLMTLVPKFLGGYSGGVVDNIGYGAFFTGTALLGLPVLALVWLAARYHRIPEQ</sequence>
<feature type="transmembrane region" description="Helical" evidence="6">
    <location>
        <begin position="245"/>
        <end position="275"/>
    </location>
</feature>
<keyword evidence="2" id="KW-0813">Transport</keyword>
<evidence type="ECO:0000256" key="6">
    <source>
        <dbReference type="SAM" id="Phobius"/>
    </source>
</evidence>
<keyword evidence="3 6" id="KW-0812">Transmembrane</keyword>
<dbReference type="EMBL" id="CAADFO010000006">
    <property type="protein sequence ID" value="VFK23909.1"/>
    <property type="molecule type" value="Genomic_DNA"/>
</dbReference>
<dbReference type="GO" id="GO:0016020">
    <property type="term" value="C:membrane"/>
    <property type="evidence" value="ECO:0007669"/>
    <property type="project" value="UniProtKB-SubCell"/>
</dbReference>
<feature type="transmembrane region" description="Helical" evidence="6">
    <location>
        <begin position="377"/>
        <end position="395"/>
    </location>
</feature>
<dbReference type="NCBIfam" id="TIGR00901">
    <property type="entry name" value="2A0125"/>
    <property type="match status" value="1"/>
</dbReference>
<feature type="transmembrane region" description="Helical" evidence="6">
    <location>
        <begin position="427"/>
        <end position="453"/>
    </location>
</feature>
<evidence type="ECO:0000313" key="7">
    <source>
        <dbReference type="EMBL" id="VFK23909.1"/>
    </source>
</evidence>
<dbReference type="InterPro" id="IPR024371">
    <property type="entry name" value="AcetylCoA_trans_1-like"/>
</dbReference>
<feature type="transmembrane region" description="Helical" evidence="6">
    <location>
        <begin position="335"/>
        <end position="357"/>
    </location>
</feature>
<evidence type="ECO:0000256" key="3">
    <source>
        <dbReference type="ARBA" id="ARBA00022692"/>
    </source>
</evidence>
<accession>A0A450X3L6</accession>
<dbReference type="GO" id="GO:0008521">
    <property type="term" value="F:acetyl-CoA transmembrane transporter activity"/>
    <property type="evidence" value="ECO:0007669"/>
    <property type="project" value="InterPro"/>
</dbReference>
<gene>
    <name evidence="7" type="ORF">BECKMB1821G_GA0114241_100651</name>
    <name evidence="9" type="ORF">BECKMB1821H_GA0114242_100749</name>
    <name evidence="8" type="ORF">BECKMB1821I_GA0114274_1001122</name>
</gene>
<name>A0A450X3L6_9GAMM</name>
<keyword evidence="4 6" id="KW-1133">Transmembrane helix</keyword>
<evidence type="ECO:0000313" key="9">
    <source>
        <dbReference type="EMBL" id="VFK74630.1"/>
    </source>
</evidence>
<dbReference type="InterPro" id="IPR036259">
    <property type="entry name" value="MFS_trans_sf"/>
</dbReference>
<dbReference type="EMBL" id="CAADGH010000007">
    <property type="protein sequence ID" value="VFK74630.1"/>
    <property type="molecule type" value="Genomic_DNA"/>
</dbReference>
<evidence type="ECO:0000313" key="8">
    <source>
        <dbReference type="EMBL" id="VFK26787.1"/>
    </source>
</evidence>
<dbReference type="SUPFAM" id="SSF103473">
    <property type="entry name" value="MFS general substrate transporter"/>
    <property type="match status" value="2"/>
</dbReference>
<feature type="transmembrane region" description="Helical" evidence="6">
    <location>
        <begin position="490"/>
        <end position="514"/>
    </location>
</feature>
<evidence type="ECO:0000256" key="5">
    <source>
        <dbReference type="ARBA" id="ARBA00023136"/>
    </source>
</evidence>
<feature type="transmembrane region" description="Helical" evidence="6">
    <location>
        <begin position="205"/>
        <end position="224"/>
    </location>
</feature>
<dbReference type="PANTHER" id="PTHR12778:SF10">
    <property type="entry name" value="MAJOR FACILITATOR SUPERFAMILY DOMAIN-CONTAINING PROTEIN 3"/>
    <property type="match status" value="1"/>
</dbReference>
<feature type="transmembrane region" description="Helical" evidence="6">
    <location>
        <begin position="164"/>
        <end position="185"/>
    </location>
</feature>
<dbReference type="Pfam" id="PF13000">
    <property type="entry name" value="Acatn"/>
    <property type="match status" value="1"/>
</dbReference>
<comment type="subcellular location">
    <subcellularLocation>
        <location evidence="1">Membrane</location>
        <topology evidence="1">Multi-pass membrane protein</topology>
    </subcellularLocation>
</comment>